<feature type="region of interest" description="Disordered" evidence="1">
    <location>
        <begin position="3990"/>
        <end position="4052"/>
    </location>
</feature>
<feature type="region of interest" description="Disordered" evidence="1">
    <location>
        <begin position="3812"/>
        <end position="3833"/>
    </location>
</feature>
<feature type="region of interest" description="Disordered" evidence="1">
    <location>
        <begin position="2761"/>
        <end position="2780"/>
    </location>
</feature>
<feature type="compositionally biased region" description="Polar residues" evidence="1">
    <location>
        <begin position="2003"/>
        <end position="2018"/>
    </location>
</feature>
<feature type="region of interest" description="Disordered" evidence="1">
    <location>
        <begin position="5152"/>
        <end position="5181"/>
    </location>
</feature>
<dbReference type="Proteomes" id="UP000230066">
    <property type="component" value="Unassembled WGS sequence"/>
</dbReference>
<dbReference type="PANTHER" id="PTHR31640">
    <property type="entry name" value="TRANSMEMBRANE PROTEIN KIAA1109"/>
    <property type="match status" value="1"/>
</dbReference>
<reference evidence="4" key="1">
    <citation type="submission" date="2019-03" db="EMBL/GenBank/DDBJ databases">
        <title>Improved annotation for the trematode Fasciola hepatica.</title>
        <authorList>
            <person name="Choi Y.-J."/>
            <person name="Martin J."/>
            <person name="Mitreva M."/>
        </authorList>
    </citation>
    <scope>NUCLEOTIDE SEQUENCE [LARGE SCALE GENOMIC DNA]</scope>
</reference>
<feature type="compositionally biased region" description="Pro residues" evidence="1">
    <location>
        <begin position="1521"/>
        <end position="1530"/>
    </location>
</feature>
<keyword evidence="5" id="KW-1185">Reference proteome</keyword>
<feature type="compositionally biased region" description="Polar residues" evidence="1">
    <location>
        <begin position="2761"/>
        <end position="2773"/>
    </location>
</feature>
<feature type="compositionally biased region" description="Polar residues" evidence="1">
    <location>
        <begin position="3273"/>
        <end position="3291"/>
    </location>
</feature>
<protein>
    <recommendedName>
        <fullName evidence="3">Bridge-like lipid transfer protein family member 1 C-terminal domain-containing protein</fullName>
    </recommendedName>
</protein>
<feature type="region of interest" description="Disordered" evidence="1">
    <location>
        <begin position="5941"/>
        <end position="5966"/>
    </location>
</feature>
<feature type="compositionally biased region" description="Polar residues" evidence="1">
    <location>
        <begin position="3302"/>
        <end position="3319"/>
    </location>
</feature>
<feature type="compositionally biased region" description="Basic and acidic residues" evidence="1">
    <location>
        <begin position="4915"/>
        <end position="4924"/>
    </location>
</feature>
<evidence type="ECO:0000313" key="5">
    <source>
        <dbReference type="Proteomes" id="UP000230066"/>
    </source>
</evidence>
<feature type="compositionally biased region" description="Acidic residues" evidence="1">
    <location>
        <begin position="197"/>
        <end position="210"/>
    </location>
</feature>
<feature type="compositionally biased region" description="Polar residues" evidence="1">
    <location>
        <begin position="4029"/>
        <end position="4044"/>
    </location>
</feature>
<dbReference type="SMART" id="SM01220">
    <property type="entry name" value="FSA_C"/>
    <property type="match status" value="1"/>
</dbReference>
<feature type="compositionally biased region" description="Polar residues" evidence="1">
    <location>
        <begin position="5944"/>
        <end position="5957"/>
    </location>
</feature>
<feature type="compositionally biased region" description="Polar residues" evidence="1">
    <location>
        <begin position="4771"/>
        <end position="4786"/>
    </location>
</feature>
<name>A0A4E0S253_FASHE</name>
<dbReference type="InterPro" id="IPR047104">
    <property type="entry name" value="BLTP1_N"/>
</dbReference>
<feature type="compositionally biased region" description="Low complexity" evidence="1">
    <location>
        <begin position="4502"/>
        <end position="4517"/>
    </location>
</feature>
<keyword evidence="2" id="KW-1133">Transmembrane helix</keyword>
<feature type="compositionally biased region" description="Polar residues" evidence="1">
    <location>
        <begin position="4448"/>
        <end position="4460"/>
    </location>
</feature>
<feature type="compositionally biased region" description="Polar residues" evidence="1">
    <location>
        <begin position="6191"/>
        <end position="6201"/>
    </location>
</feature>
<feature type="region of interest" description="Disordered" evidence="1">
    <location>
        <begin position="4915"/>
        <end position="4946"/>
    </location>
</feature>
<dbReference type="Pfam" id="PF20413">
    <property type="entry name" value="BLTP1_N"/>
    <property type="match status" value="2"/>
</dbReference>
<feature type="compositionally biased region" description="Basic and acidic residues" evidence="1">
    <location>
        <begin position="4238"/>
        <end position="4254"/>
    </location>
</feature>
<feature type="compositionally biased region" description="Basic and acidic residues" evidence="1">
    <location>
        <begin position="4848"/>
        <end position="4857"/>
    </location>
</feature>
<keyword evidence="2" id="KW-0812">Transmembrane</keyword>
<dbReference type="Pfam" id="PF25040">
    <property type="entry name" value="BLTP1_C"/>
    <property type="match status" value="6"/>
</dbReference>
<evidence type="ECO:0000256" key="1">
    <source>
        <dbReference type="SAM" id="MobiDB-lite"/>
    </source>
</evidence>
<feature type="compositionally biased region" description="Basic and acidic residues" evidence="1">
    <location>
        <begin position="1975"/>
        <end position="1986"/>
    </location>
</feature>
<feature type="region of interest" description="Disordered" evidence="1">
    <location>
        <begin position="180"/>
        <end position="210"/>
    </location>
</feature>
<feature type="compositionally biased region" description="Polar residues" evidence="1">
    <location>
        <begin position="2790"/>
        <end position="2803"/>
    </location>
</feature>
<feature type="compositionally biased region" description="Polar residues" evidence="1">
    <location>
        <begin position="3996"/>
        <end position="4005"/>
    </location>
</feature>
<dbReference type="InterPro" id="IPR033616">
    <property type="entry name" value="BLTP1"/>
</dbReference>
<feature type="compositionally biased region" description="Polar residues" evidence="1">
    <location>
        <begin position="6212"/>
        <end position="6229"/>
    </location>
</feature>
<feature type="region of interest" description="Disordered" evidence="1">
    <location>
        <begin position="6168"/>
        <end position="6229"/>
    </location>
</feature>
<evidence type="ECO:0000259" key="3">
    <source>
        <dbReference type="SMART" id="SM01220"/>
    </source>
</evidence>
<sequence>MSVRDLFQGDFSFKSNDSLDTQITASIDRGDFHLAIFSLLSLIAWSIYMLFYNSRIIGLVVSVILRRFLKSGYIRFGSISLSILSGKLMIRDFAFMTNDYTVRCCYAIFVFNYWTRFVPEVKSSSERRCLYVYFYGLETHVYNRTSVYDTLRDLFQIKRDGKHDSSEICMLRLSSKKNPEGLISHTSGSNKHHALVEDDDDDEGTEENVTEDSTQGFLDVFWTHARRLLPCVKFNLELMKLCAGNHLLPRALVLTCSRMVGQYGLADAPSPEDRYQHHITADFVNLLCSLSPVSEYAGQHAIEEPPKAWDGTFHLFHFGRGRLTYMQDEPGLHSGDLNQPLSDDLTVVTHTWPTWAMTIQVTKDCRLHYGPWADRQRNLLWHFFFPPSYQVAQPNNTPIPGRSRMPEKFAFKLITKTDISLGLFFVNAAVTESFCLLGLAESKVELNVPWVIEPDGFVSTLCVSFVQAQLLAQHLWSEVLHADELKLNLRMHYPREWNMTQTWDIDLDVIHAQLVVLFDYKRFFKSLFEDWTRGAHPDLLTFVPCIYKFRVAARSLNFVLIANDYNWVSSTTENAHISFWGKRFLLSFELPFIDFLPATVPIIYKLEGFAIELRLSLPETSTMLYVIRELHSRLKLVDRSGRLQTTTPFHIHSETVPDGQKNGKSVQRYWIDCAWAPRFTLRIGYVYHPSPWVSEYWRFLPTHMRPHIPVAKTGARPSGRIAHGVRQYRRRGRKHGHKIPAVAPLIRTHSDSSSQSELEELALRGLRPEGSQTQGPTEDDLLKSDFDASYFAPDTVDVHLHVAQAQLCFYGTLLRHFAHLKENYFGCYQRPVDFAGPPMSAEEYQNHLDEFSLLPPTDAPNASVKRSKVKRIIDPRECRPILVRLSIEGHNIQAHLPTHSCSANAPCPTAFLDCIGFEMDKRWHETKIQLIFSPVLLCTYDQCKDNRPKTSGALAKGRLQLMGFCLRGQGLFSHLGLPLAAETVEYAWLLELHVGRITGQLTAPQLAGIVHALNGFLFTMTDPENQLICSRDFELCQHAKPQSLCSSPLSLSSDIPCPGETQLKYRLLRFSLDGLDVAVVESGACLSLQLEPVRLSNCNMHGPAQRNGLFAILPGVRLVQFIRPSVCESEDAKAKRFGTPTNAQRVLQLRWIEAGSLSLGPVHITMSHSPEQPELPIWQLAFLRRHDARTKRLWFLWSDFSRRSFPQTKSLQSSPSKHATLTVLPNCGCYGQCSFFGLNESGRQLYYELSSGVFKPRTVFPPRSVYRPDLCTEPKASEPGTGSSVVSEYLLFHSEVTARDNLPESSLQATLFGESLLIPHRLMHELHNPSVCLERLNGLLLMREELIAAAQAAESLNMEHGKGLCCEDSELSDETSVSISGATQSYPTSLSDMSGDFAVRIDETVSLDFGRKHPHCHTTKTQLEERRTTDANLIRPRSSRPSSGSELLVPPDSGDEIPAEGNPLMETDLEKRTRRLTSHLPSNLSLNSLMNSLTPSSSSSSFLRDNDNVDKPFPVTDLTKPPVPPTPPPRRFTTHSLDENGAPKLNEPAAGAEPRHPDDKKEISTDPFDKFVDLRSQLHRPITESGLLRSAYARHLSVYECHSGWAEGVSLNQRWHVCKHIYSAFGLKNSGSSSLVCLPSPRLGIALAPRFQLVQPGFCPRSITLCADETKRSCEKSTTYKGGRDQHTIAQRVSPSNVTVWLHNSVEILLSPLFTESLERYVKVLTLVLANTPASTVVDSMHSTCVKLRASQIPKQNQSETAKVSTHLLGTPAPSVPDSAAHRTVLTGVSSQSTIDSSMLKSLPAHKYSASSMFPHSGLTASRKSTVDSPVETLSLGDSVLQSSISSSTQPKPVVSTRAQGVGFDSRRKSVPNRSLYDSSGSILMGGKFAALTVEQINICFIQLYAVEDLVHLDSLRSGLQDLTCVSLLALCVDSVSFELLSCRPTESVLPIRADRLDEVSDSEDDSSSSCPSVHSRDPLLDHQSPERNSFFHTGDLPDARITQPSERTSGIRLTSHPSLPGPKSESNDFVPSDSTSVARPVLHIRQPSAPPVLTNNWALHAEQNSNIGQPNGESSWSAYRTPFINCESNKPKTPILLTSPLSDASTILNRDSAASTVKNKSPGLHRATQDTTNPDSPPGNGVEAPKTLDEIPPDQFLDRTGCKLVCELDVRRIHVQLRRLTRCSQFNADVLLTAIPFESSRTFFMFESDSRVASYTPTVATHTVGVNESDLSVWDERSAGWIMFECGLERLSLSCNRRYGFTDSPLDVIELRTPESKTAAQIQADESVHRTLRSTSSCAGTESLPKVRIRKSTNIRSVRPPSVETGTGAKDMPVPSHCTDSQPDRGEKSVPTVPQKPETPFDMHPNGFVTRLLVNTVWLNFATPKRLPNKRRIKLVRSDWNLLSTAAPSIRAWMDPCYRLITACRSLYTHMERRFLAVTACLMTEAVNPKSAISRDKERTTFFHLLGDKELTAYARHRTQKAQTLRFDPSCQLLLVLRRYLIALGVRLGQNEADRRLNEWLHEPDVPPSDLLQCGILSLTREWRFLVELLALSAEDLRGALARPSPLNDRRTPANAPPSLRRSMDVAKAVDPLVGKTSKRHRTLSKVSRTVADAFTHAPTSVPASASVIHSVNFVGDPNSGLTSKLLRMAAGPISPTTNYTTYQTRRSKLLGGSNHTDAIPGTLSTENRTGGSTVEPTIFGPQLDFNWDSGHAQYDVNEVDKNFQNPILRRFLSDAKAPLADVLHANLLKTETTKLVTEASPQRLVTESSLQPPKKTIFPRDDIMQHPALSSDSYRDTSGSTLGAADTKGHEHNQETAKLPEDVRVTTADIEQAAHLSAQFQHVAYIQRFFGPLLESVGISAKGIRRTALMKKFGGFFSADGLLEIFQVEIVSSTRNPMVCRPQTPLNPSGTTASVAGSSAHRRAKIPTPIGRQSAFLCRNFGSRLTLRDVVDHSDKKDMLPNTPGMDRFDLVSTTTKVHVMLSVDFLRQHVNLPLLRLVHQFITMVYCARDTRNALGPQPTGIPAPADLVMPTAQNKPNSKDSSDHTEDTLPSRSFGFVRFGDGSSGSAEQSEDAPGGTRVYSTDFAEYQVPLVPRDRLSGDLTSNSSAGKDSHLAEASSGIPTNPSLPQEEPVTQRAGAEPLIAGNVPSCWQRLFNYVELYTTVPKTRMVIRKPVSSPGGMNNGMATIAEENQNLLVPHETHPAAPLRIKVPSESHQFDYGIPQGANVIKQTTTSFARRLLPAVAYRPLGEDVEMGAGYNPLPTSNVQLLFSAPSDSPNRATAPSSGANLGHSVDHVPSSHQHQTGVSPSTFSQDPSDPIPMQRTPSTVGARLFSEPRMPVGAFEQFTYPWICSERLPLCIFITAKVHQMAVTAVLSELNLSAGVRNVHGSFVHSTQVRGRGSFTERYSSQCLSLHCDDGQLQLTERLPPIVHQVVCVRSGPSRALLSCSRSRQNERNSCLISVGRVTVTLPHHPVRLHGVVQRQAKRISSTMFELLRGSPALRSNSHSLNFAENAPTACRGATTPTTCSTTTTTTSDMTGQIGQSRPQASNAPVRLSTYSSSSSPPLVFSLLAVVQGLTLNVALHPTLTAIYHMDPVYFIGQLGPRGHVDIDLTDHSLSFRSLRPPVNFPQSVCLALPRIVTTVVRRISSGGRYSRGLRKEPIITEGLTAEQGLYLDIQVTVNTLEQTLTTDMLNYIVVVVKLFMREINEVIQKMAGEEQSAKGTTRLRPSYSSLVTAMNAAPKPHDTNGFLSRAARGKTKFTIRIRMKEIQLMATTPSGAVKLEAQKIDVELTNRVSQASINSNILSFPKSSTSENSGTRGPPRPSNLNLCSTSVLHWSPLSEQPYSSLEGGGDSLFIYASVGYICAELGYLDQDVLYKERSPEFKTVALFKTSIALRSLLADEKFASSSSNTGPPQTECRYVPGGSCEHDAFLISLNRPTLWIKPFTFDRAILMWMVYKRELAKWNEHMKYLISMAAPVVEPSSRRSPVHKTTLSSSREYQPGVLEPVTSTPPPCTAPPTTTSINSDTETSPQAQGGNALNRETHGDSSNASTLFLQLNVEELGVCFPINIFQSGVQSMEADSRTALVLTLDRSRISACYRESLVSQSEFTDFCLRFDDEFNVGSDDWRPDWKRATVDVKGKPHLVILNACVVPSGTFSVCWRDLENRAQWHLIIRWQMRGLDFHLDDNIGRRIKALIGIVTRITGYRGAAPLLATSAEEEDEEFVNQSPVQEEKTDCATRSKTEVPVHSKQPLSVNSGGSRHRPRRPMTRDLLGRVSDNASLDGYIPIKSRTKTLPEEMLPDLAQVRSMELLKHKQELLEAQYCQAFKRQKWNTLRRRGPTLSRSPLLQTRLTGSSSVQRIAPLRSTSDRGEKVTVPLSPDWSQSTSFRSTLLESNADGSEPANLAFHAADPARPLSLLSGDESIYFDVDARDRDSLATRGGQTFDLSSSFESMTGEPNETNTNEEPKMDRRSDLWFDPLENPEANQIDADLLSAFPDDGFPADGPPDASSDSDDMDLTIRPETRSSHVTNDSASAYGSHAEKLSQPPPPPPRRACLNERKHSPPLVQPGRNKEPDLTPQVHLRVDVQIHVDSGCCVLHPRLPNKVLNTDTDPRHGMDTWGAAIPPTMPNRTGSSVVDNTVLTSPRGNLMPGCSSRPQLECGLRSMGELLPGYLERYKRYLLQDPQFFATDLSIFYLPAVDIGLHYSSMTEVDLNSSSVEPFGIQPRSDETVLPDLAGGTKSPGPRTADLRGCSAELTPDPDQSRINVTSSSQNAPVSSSLKKEAELYMSCFLQKLPQELVIHPALLDFLEQALEDIPLVSDVGPDAKSLSSEEGGSTGGAKKDSNESIDGHASSPSLDGLLLETFPVHTVVHLHIQPSAVRLLCLPTSRMQCFMVLPFMDAVFSTKRNSEESRRDSANNPTNNPPGNRQSTVLSDPSELRSDISVRGTTVRLTPASAAGDIISEGGLCVTAILKEFRISVFHPFGDVKSNRSDTNWGPAWSGDSLTLLIRDIQFSLSRTIQLSLIQLGPGNARGPEAGSFCTAVSSSERADSARLRYLTPIGATALTGSGSDTWGLHRAVRFSGVFDIGAAIFTCDTRRTLEILDIPKAWYRSSLARRLFLGNEDVIDGFQASELKRMATADDGLFQSPASPTADDNSTVEQESSQEHAFDAEVPLLDTENQTQPVLSGKFRRLTCPASFPRDTEETTKPEYCKTLGNSSDVPRPATNLVSHSITLAGERPSGRNTSPNGSLKVTSWNALPIFCVHLKRFDLNLYMGSAMGLTRMTIDNLFCDGRASIHSSGRKNTMLSTGLGTCQFTSEGGGVGGEFCLMDCDALIRLDDDPLRDPEHNLDCRIGGFQLRVEYMSTNILLVRLSSLSLHLQDEWRLRDVARQQLLLLSSSISNRPSSIGANSPSQRHPVTVGSRVPTTGFEESSGDMLQSMEEDIGVPPVYVRVVGEVNWDQAQTAIVRTTTPDLMRAVLKVREYFEEQVREGRMSLIGQTGSFGLFSSTTRDPHMTTSQWPGWYQSASYQDDSSNRKTELTETEIQIVDKLLQRHWQGLYGAVKAYAREHLGMIMGVTTDEPEPETSTSTADEKCPVLGGSFQLSGRSLGIACFAGSFRSAPDWAVFNIQYPTACFETEAQHEAPVCRTADTVIDPSELEGWVNVRQVLSFDLGSHPHFQPQMAYVLRVRRGRQPTAKTPPTLSITEWLEFAFRGADNTVLNFVRTHDTVHIPMVVQLSQFPVNFPSTLPATSSHPFVDVLSGPALSQARGFSDPSELGSSDSAVTAAHVIDPRAVHPWRYRLCGASIRKPNSFPAAPTTTSGAGSVPAGSTLTVAATTTSPSDVMVTDNNAGISSSSAHAIGSSTTDSVPVQPVPPVRSNPLKPPSDAEILFVLPSISLRITSDQRQTMAQPSLSTLPFIQIPVTATGADDTQAASKSESLASDTLTGDPAASGHTVKSSRLWFYGPRNTSATKETDSAKETNVSSTASRGFDYRQPFSPSVKISFQTDFHGFVQLGLIDVPWLPTLISSYLNERLQEYELTSVNANEARGAFGVSNRYSAAGSELTARLRQIAATSSPLVHDARSYEIVHWSLSPECRWLLATSIGVPAFDRLLESVGFRKARITIPKWLQRGVMDHLDHVTSILLRASLRLITDESPKGDAQTGDSKVVQSGPRITVDISNKRTSPPSVKTHVAEKPANSKSSFPRPSFNLSVDED</sequence>
<organism evidence="4 5">
    <name type="scientific">Fasciola hepatica</name>
    <name type="common">Liver fluke</name>
    <dbReference type="NCBI Taxonomy" id="6192"/>
    <lineage>
        <taxon>Eukaryota</taxon>
        <taxon>Metazoa</taxon>
        <taxon>Spiralia</taxon>
        <taxon>Lophotrochozoa</taxon>
        <taxon>Platyhelminthes</taxon>
        <taxon>Trematoda</taxon>
        <taxon>Digenea</taxon>
        <taxon>Plagiorchiida</taxon>
        <taxon>Echinostomata</taxon>
        <taxon>Echinostomatoidea</taxon>
        <taxon>Fasciolidae</taxon>
        <taxon>Fasciola</taxon>
    </lineage>
</organism>
<accession>A0A4E0S253</accession>
<feature type="compositionally biased region" description="Polar residues" evidence="1">
    <location>
        <begin position="4534"/>
        <end position="4543"/>
    </location>
</feature>
<feature type="region of interest" description="Disordered" evidence="1">
    <location>
        <begin position="2318"/>
        <end position="2363"/>
    </location>
</feature>
<dbReference type="GO" id="GO:0098793">
    <property type="term" value="C:presynapse"/>
    <property type="evidence" value="ECO:0007669"/>
    <property type="project" value="GOC"/>
</dbReference>
<feature type="region of interest" description="Disordered" evidence="1">
    <location>
        <begin position="2789"/>
        <end position="2819"/>
    </location>
</feature>
<feature type="region of interest" description="Disordered" evidence="1">
    <location>
        <begin position="3273"/>
        <end position="3329"/>
    </location>
</feature>
<feature type="compositionally biased region" description="Polar residues" evidence="1">
    <location>
        <begin position="3545"/>
        <end position="3555"/>
    </location>
</feature>
<feature type="compositionally biased region" description="Basic and acidic residues" evidence="1">
    <location>
        <begin position="3041"/>
        <end position="3053"/>
    </location>
</feature>
<feature type="transmembrane region" description="Helical" evidence="2">
    <location>
        <begin position="72"/>
        <end position="90"/>
    </location>
</feature>
<feature type="region of interest" description="Disordered" evidence="1">
    <location>
        <begin position="3099"/>
        <end position="3138"/>
    </location>
</feature>
<feature type="compositionally biased region" description="Polar residues" evidence="1">
    <location>
        <begin position="2684"/>
        <end position="2695"/>
    </location>
</feature>
<feature type="region of interest" description="Disordered" evidence="1">
    <location>
        <begin position="3020"/>
        <end position="3059"/>
    </location>
</feature>
<feature type="region of interest" description="Disordered" evidence="1">
    <location>
        <begin position="1485"/>
        <end position="1563"/>
    </location>
</feature>
<gene>
    <name evidence="4" type="ORF">D915_003643</name>
</gene>
<feature type="region of interest" description="Disordered" evidence="1">
    <location>
        <begin position="3526"/>
        <end position="3561"/>
    </location>
</feature>
<keyword evidence="2" id="KW-0472">Membrane</keyword>
<dbReference type="EMBL" id="JXXN02001110">
    <property type="protein sequence ID" value="THD25510.1"/>
    <property type="molecule type" value="Genomic_DNA"/>
</dbReference>
<feature type="compositionally biased region" description="Basic and acidic residues" evidence="1">
    <location>
        <begin position="1553"/>
        <end position="1563"/>
    </location>
</feature>
<feature type="region of interest" description="Disordered" evidence="1">
    <location>
        <begin position="1959"/>
        <end position="2035"/>
    </location>
</feature>
<feature type="region of interest" description="Disordered" evidence="1">
    <location>
        <begin position="2113"/>
        <end position="2152"/>
    </location>
</feature>
<feature type="compositionally biased region" description="Low complexity" evidence="1">
    <location>
        <begin position="3527"/>
        <end position="3543"/>
    </location>
</feature>
<feature type="region of interest" description="Disordered" evidence="1">
    <location>
        <begin position="4445"/>
        <end position="4477"/>
    </location>
</feature>
<feature type="compositionally biased region" description="Polar residues" evidence="1">
    <location>
        <begin position="4925"/>
        <end position="4942"/>
    </location>
</feature>
<evidence type="ECO:0000256" key="2">
    <source>
        <dbReference type="SAM" id="Phobius"/>
    </source>
</evidence>
<feature type="region of interest" description="Disordered" evidence="1">
    <location>
        <begin position="1410"/>
        <end position="1463"/>
    </location>
</feature>
<feature type="region of interest" description="Disordered" evidence="1">
    <location>
        <begin position="1844"/>
        <end position="1869"/>
    </location>
</feature>
<feature type="compositionally biased region" description="Polar residues" evidence="1">
    <location>
        <begin position="3812"/>
        <end position="3824"/>
    </location>
</feature>
<dbReference type="InterPro" id="IPR056741">
    <property type="entry name" value="BLTP1_M"/>
</dbReference>
<feature type="compositionally biased region" description="Low complexity" evidence="1">
    <location>
        <begin position="1485"/>
        <end position="1501"/>
    </location>
</feature>
<proteinExistence type="predicted"/>
<evidence type="ECO:0000313" key="4">
    <source>
        <dbReference type="EMBL" id="THD25510.1"/>
    </source>
</evidence>
<dbReference type="PANTHER" id="PTHR31640:SF1">
    <property type="entry name" value="BRIDGE-LIKE LIPID TRANSFER PROTEIN FAMILY MEMBER 1"/>
    <property type="match status" value="1"/>
</dbReference>
<feature type="region of interest" description="Disordered" evidence="1">
    <location>
        <begin position="4727"/>
        <end position="4786"/>
    </location>
</feature>
<feature type="region of interest" description="Disordered" evidence="1">
    <location>
        <begin position="4831"/>
        <end position="4860"/>
    </location>
</feature>
<feature type="region of interest" description="Disordered" evidence="1">
    <location>
        <begin position="4501"/>
        <end position="4582"/>
    </location>
</feature>
<feature type="compositionally biased region" description="Basic and acidic residues" evidence="1">
    <location>
        <begin position="2809"/>
        <end position="2819"/>
    </location>
</feature>
<feature type="domain" description="Bridge-like lipid transfer protein family member 1 C-terminal" evidence="3">
    <location>
        <begin position="5252"/>
        <end position="6164"/>
    </location>
</feature>
<feature type="region of interest" description="Disordered" evidence="1">
    <location>
        <begin position="2672"/>
        <end position="2695"/>
    </location>
</feature>
<feature type="compositionally biased region" description="Low complexity" evidence="1">
    <location>
        <begin position="1435"/>
        <end position="1445"/>
    </location>
</feature>
<feature type="compositionally biased region" description="Polar residues" evidence="1">
    <location>
        <begin position="5156"/>
        <end position="5171"/>
    </location>
</feature>
<comment type="caution">
    <text evidence="4">The sequence shown here is derived from an EMBL/GenBank/DDBJ whole genome shotgun (WGS) entry which is preliminary data.</text>
</comment>
<feature type="region of interest" description="Disordered" evidence="1">
    <location>
        <begin position="4224"/>
        <end position="4281"/>
    </location>
</feature>
<dbReference type="Pfam" id="PF25039">
    <property type="entry name" value="BLTP1_M"/>
    <property type="match status" value="2"/>
</dbReference>
<dbReference type="InterPro" id="IPR056742">
    <property type="entry name" value="BLTP1_C"/>
</dbReference>
<dbReference type="GO" id="GO:0048488">
    <property type="term" value="P:synaptic vesicle endocytosis"/>
    <property type="evidence" value="ECO:0007669"/>
    <property type="project" value="TreeGrafter"/>
</dbReference>